<sequence length="247" mass="25411">MGTGSDLAAVLGSLRPSRGTTGLIGADPHLCAQVLRVDGLAASATTDGGLAEVLWSTPGASTRLEDWQYTLGQGPGPETTACCAPVLVPDLSRVPTGRWPALLPQLTELGIGAVFCLPLHVGSACLGTLTLQRAAPGPLSDTAMTDAWIVANALTAILLQGGPQRDAFAAAENESDFYRAAVHQASGMVSVQAGVSLAQALLRLRAYAFRHGRTVTEVAEDVVARRLSFRDDENGPGTAAGEGTEGP</sequence>
<evidence type="ECO:0000259" key="3">
    <source>
        <dbReference type="SMART" id="SM01012"/>
    </source>
</evidence>
<dbReference type="Gene3D" id="3.30.450.40">
    <property type="match status" value="1"/>
</dbReference>
<dbReference type="Proteomes" id="UP000287830">
    <property type="component" value="Unassembled WGS sequence"/>
</dbReference>
<dbReference type="GeneID" id="95626063"/>
<dbReference type="InterPro" id="IPR003018">
    <property type="entry name" value="GAF"/>
</dbReference>
<dbReference type="GO" id="GO:0003723">
    <property type="term" value="F:RNA binding"/>
    <property type="evidence" value="ECO:0007669"/>
    <property type="project" value="InterPro"/>
</dbReference>
<dbReference type="Pfam" id="PF03861">
    <property type="entry name" value="ANTAR"/>
    <property type="match status" value="1"/>
</dbReference>
<reference evidence="4 5" key="1">
    <citation type="submission" date="2018-11" db="EMBL/GenBank/DDBJ databases">
        <title>Whole genome sequence of Streptomyces chrestomyceticus NBRC 13444(T).</title>
        <authorList>
            <person name="Komaki H."/>
            <person name="Tamura T."/>
        </authorList>
    </citation>
    <scope>NUCLEOTIDE SEQUENCE [LARGE SCALE GENOMIC DNA]</scope>
    <source>
        <strain evidence="4 5">NBRC 13444</strain>
    </source>
</reference>
<name>A0A7U9L1W5_9ACTN</name>
<dbReference type="SMART" id="SM01012">
    <property type="entry name" value="ANTAR"/>
    <property type="match status" value="1"/>
</dbReference>
<dbReference type="EMBL" id="BHZC01000001">
    <property type="protein sequence ID" value="GCD39544.1"/>
    <property type="molecule type" value="Genomic_DNA"/>
</dbReference>
<dbReference type="InterPro" id="IPR005561">
    <property type="entry name" value="ANTAR"/>
</dbReference>
<evidence type="ECO:0000313" key="5">
    <source>
        <dbReference type="Proteomes" id="UP000287830"/>
    </source>
</evidence>
<gene>
    <name evidence="4" type="ORF">OEIGOIKO_07400</name>
</gene>
<evidence type="ECO:0000313" key="4">
    <source>
        <dbReference type="EMBL" id="GCD39544.1"/>
    </source>
</evidence>
<evidence type="ECO:0000256" key="1">
    <source>
        <dbReference type="ARBA" id="ARBA00023015"/>
    </source>
</evidence>
<evidence type="ECO:0000256" key="2">
    <source>
        <dbReference type="ARBA" id="ARBA00023163"/>
    </source>
</evidence>
<dbReference type="RefSeq" id="WP_158710827.1">
    <property type="nucleotide sequence ID" value="NZ_BHZC01000001.1"/>
</dbReference>
<dbReference type="InterPro" id="IPR036388">
    <property type="entry name" value="WH-like_DNA-bd_sf"/>
</dbReference>
<accession>A0A7U9L1W5</accession>
<dbReference type="SUPFAM" id="SSF55781">
    <property type="entry name" value="GAF domain-like"/>
    <property type="match status" value="1"/>
</dbReference>
<dbReference type="Pfam" id="PF01590">
    <property type="entry name" value="GAF"/>
    <property type="match status" value="1"/>
</dbReference>
<comment type="caution">
    <text evidence="4">The sequence shown here is derived from an EMBL/GenBank/DDBJ whole genome shotgun (WGS) entry which is preliminary data.</text>
</comment>
<protein>
    <submittedName>
        <fullName evidence="4">GAF domain-containing protein</fullName>
    </submittedName>
</protein>
<keyword evidence="2" id="KW-0804">Transcription</keyword>
<proteinExistence type="predicted"/>
<keyword evidence="1" id="KW-0805">Transcription regulation</keyword>
<dbReference type="InterPro" id="IPR029016">
    <property type="entry name" value="GAF-like_dom_sf"/>
</dbReference>
<feature type="domain" description="ANTAR" evidence="3">
    <location>
        <begin position="164"/>
        <end position="223"/>
    </location>
</feature>
<dbReference type="Gene3D" id="1.10.10.10">
    <property type="entry name" value="Winged helix-like DNA-binding domain superfamily/Winged helix DNA-binding domain"/>
    <property type="match status" value="1"/>
</dbReference>
<organism evidence="4 5">
    <name type="scientific">Streptomyces chrestomyceticus JCM 4735</name>
    <dbReference type="NCBI Taxonomy" id="1306181"/>
    <lineage>
        <taxon>Bacteria</taxon>
        <taxon>Bacillati</taxon>
        <taxon>Actinomycetota</taxon>
        <taxon>Actinomycetes</taxon>
        <taxon>Kitasatosporales</taxon>
        <taxon>Streptomycetaceae</taxon>
        <taxon>Streptomyces</taxon>
    </lineage>
</organism>
<dbReference type="AlphaFoldDB" id="A0A7U9L1W5"/>